<dbReference type="Gene3D" id="3.80.10.10">
    <property type="entry name" value="Ribonuclease Inhibitor"/>
    <property type="match status" value="1"/>
</dbReference>
<evidence type="ECO:0000256" key="2">
    <source>
        <dbReference type="SAM" id="MobiDB-lite"/>
    </source>
</evidence>
<dbReference type="AlphaFoldDB" id="C0NA18"/>
<dbReference type="RefSeq" id="XP_002348339.1">
    <property type="nucleotide sequence ID" value="XM_002348298.1"/>
</dbReference>
<organism evidence="4 5">
    <name type="scientific">Tetrahymena thermophila (strain SB210)</name>
    <dbReference type="NCBI Taxonomy" id="312017"/>
    <lineage>
        <taxon>Eukaryota</taxon>
        <taxon>Sar</taxon>
        <taxon>Alveolata</taxon>
        <taxon>Ciliophora</taxon>
        <taxon>Intramacronucleata</taxon>
        <taxon>Oligohymenophorea</taxon>
        <taxon>Hymenostomatida</taxon>
        <taxon>Tetrahymenina</taxon>
        <taxon>Tetrahymenidae</taxon>
        <taxon>Tetrahymena</taxon>
    </lineage>
</organism>
<dbReference type="InterPro" id="IPR032675">
    <property type="entry name" value="LRR_dom_sf"/>
</dbReference>
<dbReference type="GO" id="GO:0005737">
    <property type="term" value="C:cytoplasm"/>
    <property type="evidence" value="ECO:0007669"/>
    <property type="project" value="TreeGrafter"/>
</dbReference>
<dbReference type="KEGG" id="tet:TTHERM_01109949"/>
<proteinExistence type="predicted"/>
<dbReference type="OMA" id="EQFILEC"/>
<feature type="region of interest" description="Disordered" evidence="2">
    <location>
        <begin position="328"/>
        <end position="353"/>
    </location>
</feature>
<dbReference type="GO" id="GO:0005509">
    <property type="term" value="F:calcium ion binding"/>
    <property type="evidence" value="ECO:0007669"/>
    <property type="project" value="InterPro"/>
</dbReference>
<protein>
    <submittedName>
        <fullName evidence="4">EF hand protein, putative</fullName>
    </submittedName>
</protein>
<evidence type="ECO:0000256" key="1">
    <source>
        <dbReference type="SAM" id="Coils"/>
    </source>
</evidence>
<keyword evidence="1" id="KW-0175">Coiled coil</keyword>
<dbReference type="PANTHER" id="PTHR16306:SF1">
    <property type="entry name" value="CHROMOSOME UNDETERMINED SCAFFOLD_7, WHOLE GENOME SHOTGUN SEQUENCE"/>
    <property type="match status" value="1"/>
</dbReference>
<dbReference type="EMBL" id="GG662565">
    <property type="protein sequence ID" value="EEH11761.1"/>
    <property type="molecule type" value="Genomic_DNA"/>
</dbReference>
<feature type="coiled-coil region" evidence="1">
    <location>
        <begin position="292"/>
        <end position="319"/>
    </location>
</feature>
<name>C0NA18_TETTS</name>
<dbReference type="Proteomes" id="UP000009168">
    <property type="component" value="Unassembled WGS sequence"/>
</dbReference>
<dbReference type="GeneID" id="7840246"/>
<dbReference type="SUPFAM" id="SSF52058">
    <property type="entry name" value="L domain-like"/>
    <property type="match status" value="1"/>
</dbReference>
<dbReference type="HOGENOM" id="CLU_401987_0_0_1"/>
<dbReference type="InterPro" id="IPR011992">
    <property type="entry name" value="EF-hand-dom_pair"/>
</dbReference>
<reference evidence="5" key="1">
    <citation type="journal article" date="2006" name="PLoS Biol.">
        <title>Macronuclear genome sequence of the ciliate Tetrahymena thermophila, a model eukaryote.</title>
        <authorList>
            <person name="Eisen J.A."/>
            <person name="Coyne R.S."/>
            <person name="Wu M."/>
            <person name="Wu D."/>
            <person name="Thiagarajan M."/>
            <person name="Wortman J.R."/>
            <person name="Badger J.H."/>
            <person name="Ren Q."/>
            <person name="Amedeo P."/>
            <person name="Jones K.M."/>
            <person name="Tallon L.J."/>
            <person name="Delcher A.L."/>
            <person name="Salzberg S.L."/>
            <person name="Silva J.C."/>
            <person name="Haas B.J."/>
            <person name="Majoros W.H."/>
            <person name="Farzad M."/>
            <person name="Carlton J.M."/>
            <person name="Smith R.K. Jr."/>
            <person name="Garg J."/>
            <person name="Pearlman R.E."/>
            <person name="Karrer K.M."/>
            <person name="Sun L."/>
            <person name="Manning G."/>
            <person name="Elde N.C."/>
            <person name="Turkewitz A.P."/>
            <person name="Asai D.J."/>
            <person name="Wilkes D.E."/>
            <person name="Wang Y."/>
            <person name="Cai H."/>
            <person name="Collins K."/>
            <person name="Stewart B.A."/>
            <person name="Lee S.R."/>
            <person name="Wilamowska K."/>
            <person name="Weinberg Z."/>
            <person name="Ruzzo W.L."/>
            <person name="Wloga D."/>
            <person name="Gaertig J."/>
            <person name="Frankel J."/>
            <person name="Tsao C.-C."/>
            <person name="Gorovsky M.A."/>
            <person name="Keeling P.J."/>
            <person name="Waller R.F."/>
            <person name="Patron N.J."/>
            <person name="Cherry J.M."/>
            <person name="Stover N.A."/>
            <person name="Krieger C.J."/>
            <person name="del Toro C."/>
            <person name="Ryder H.F."/>
            <person name="Williamson S.C."/>
            <person name="Barbeau R.A."/>
            <person name="Hamilton E.P."/>
            <person name="Orias E."/>
        </authorList>
    </citation>
    <scope>NUCLEOTIDE SEQUENCE [LARGE SCALE GENOMIC DNA]</scope>
    <source>
        <strain evidence="5">SB210</strain>
    </source>
</reference>
<accession>C0NA18</accession>
<dbReference type="PROSITE" id="PS50222">
    <property type="entry name" value="EF_HAND_2"/>
    <property type="match status" value="1"/>
</dbReference>
<dbReference type="Gene3D" id="1.10.238.10">
    <property type="entry name" value="EF-hand"/>
    <property type="match status" value="1"/>
</dbReference>
<dbReference type="SUPFAM" id="SSF47473">
    <property type="entry name" value="EF-hand"/>
    <property type="match status" value="1"/>
</dbReference>
<keyword evidence="5" id="KW-1185">Reference proteome</keyword>
<feature type="domain" description="EF-hand" evidence="3">
    <location>
        <begin position="595"/>
        <end position="630"/>
    </location>
</feature>
<dbReference type="eggNOG" id="ENOG502QVTY">
    <property type="taxonomic scope" value="Eukaryota"/>
</dbReference>
<sequence length="689" mass="80715">MSGQDSNYTTGQQPYQQGIKSYTLNLAQKNISELNSFLPPPEQAYSITTLILKDNKLKKLPEDLSRFKNLQIIDLTNNPIMIEAIIPGLQSLQNLSEVYINATPEQENFLKQNLGNHVSINGDNHDEPHQDYQENHYQENEEEHINYVRDPMRQNSSQTQSKEITLGKEDLVTLAQTFDQIRELYRQNNPSIDQRLAQSFDQHVKSVMEDLSTKIEQKSNEHITNTHIIKAKYALYEICFAKLIDYVANADSNIADVLQKIHDAHAIFVSEMSSIIEKLDEIKFNRPYAPDYQYLKNENEQLKQQVQSLTDENKHYLEIIVKHSKGQSTDVNTNKLESQGGQQRAFSPQFNPQKTKEMRKIQSTINQSVQSVGGPSTVRTLTIRQLKEVIEEIYKSKQTFDKKYQEAQLPRETMEQHMYTYLNQKYGLKNLIMEWAAAIINGIRNFVSDDNDIAVFGKILKNECDEEFRFVQNQVKNTIQELLKMYLRGRYPYKHNSEIKQMVSQKIEGWVYLEEASDIIKYMYNEEDSETLIEKVKFYIDQNRSNTNLPSDNLSTKKVTREQLLAMQQEKEKFKIEYVIFQKIILDFQLKSHEKFLKKFILLFRSVDKDLNGVIDEEQFKELIDKMDVKKDDTEIQRYLSILDPFNKQQITFSQCVTLFSSEVIETNDGQRLSILQKIQQFEFQNHKN</sequence>
<gene>
    <name evidence="4" type="ORF">TTHERM_01109949</name>
</gene>
<dbReference type="InterPro" id="IPR002048">
    <property type="entry name" value="EF_hand_dom"/>
</dbReference>
<dbReference type="OrthoDB" id="2021138at2759"/>
<evidence type="ECO:0000313" key="4">
    <source>
        <dbReference type="EMBL" id="EEH11761.1"/>
    </source>
</evidence>
<evidence type="ECO:0000259" key="3">
    <source>
        <dbReference type="PROSITE" id="PS50222"/>
    </source>
</evidence>
<evidence type="ECO:0000313" key="5">
    <source>
        <dbReference type="Proteomes" id="UP000009168"/>
    </source>
</evidence>
<dbReference type="PANTHER" id="PTHR16306">
    <property type="entry name" value="TRANSLIN-ASSOCIATED FACTOR X-INTERACTING PROTEIN 1"/>
    <property type="match status" value="1"/>
</dbReference>